<dbReference type="AlphaFoldDB" id="A0AAD9VNX9"/>
<dbReference type="SMART" id="SM00369">
    <property type="entry name" value="LRR_TYP"/>
    <property type="match status" value="4"/>
</dbReference>
<keyword evidence="5" id="KW-1185">Reference proteome</keyword>
<organism evidence="4 5">
    <name type="scientific">Odynerus spinipes</name>
    <dbReference type="NCBI Taxonomy" id="1348599"/>
    <lineage>
        <taxon>Eukaryota</taxon>
        <taxon>Metazoa</taxon>
        <taxon>Ecdysozoa</taxon>
        <taxon>Arthropoda</taxon>
        <taxon>Hexapoda</taxon>
        <taxon>Insecta</taxon>
        <taxon>Pterygota</taxon>
        <taxon>Neoptera</taxon>
        <taxon>Endopterygota</taxon>
        <taxon>Hymenoptera</taxon>
        <taxon>Apocrita</taxon>
        <taxon>Aculeata</taxon>
        <taxon>Vespoidea</taxon>
        <taxon>Vespidae</taxon>
        <taxon>Eumeninae</taxon>
        <taxon>Odynerus</taxon>
    </lineage>
</organism>
<dbReference type="InterPro" id="IPR003591">
    <property type="entry name" value="Leu-rich_rpt_typical-subtyp"/>
</dbReference>
<accession>A0AAD9VNX9</accession>
<gene>
    <name evidence="4" type="ORF">KPH14_011327</name>
</gene>
<keyword evidence="3" id="KW-0472">Membrane</keyword>
<evidence type="ECO:0000256" key="2">
    <source>
        <dbReference type="ARBA" id="ARBA00022737"/>
    </source>
</evidence>
<dbReference type="EMBL" id="JAIFRP010000047">
    <property type="protein sequence ID" value="KAK2580697.1"/>
    <property type="molecule type" value="Genomic_DNA"/>
</dbReference>
<sequence length="307" mass="35145">MNRTFQGLLWIFNCVAVILATCTVTDYVEGFGKRVKCSNETLAKALNQSNTIVSAIYIFQSDIRQLKKDEFSRYQKSLVSLNFQDCNIKDIDDDAFYGLTYLEKLSLPYNNITQVKGRWFQGLLSLQQLDLSYNQITSIEPFAFQRLSNLRRLDLSENRLGCLGSQVLEPLRGLDKFRFGGNPLTFRCRAKLTLWLRDRGINYKIDPRGPEVWLDQVLWLCALDDSIPLADKEEQMAECVILNLFNQLRTAWTPPVPQSIPQQCAQPRKDLTRCLTTRGHTTLTNSTTNGAFIRSLLIQLRESKSGV</sequence>
<dbReference type="GO" id="GO:0005886">
    <property type="term" value="C:plasma membrane"/>
    <property type="evidence" value="ECO:0007669"/>
    <property type="project" value="TreeGrafter"/>
</dbReference>
<evidence type="ECO:0000256" key="1">
    <source>
        <dbReference type="ARBA" id="ARBA00022614"/>
    </source>
</evidence>
<dbReference type="SMART" id="SM00365">
    <property type="entry name" value="LRR_SD22"/>
    <property type="match status" value="3"/>
</dbReference>
<keyword evidence="1" id="KW-0433">Leucine-rich repeat</keyword>
<keyword evidence="3" id="KW-0812">Transmembrane</keyword>
<dbReference type="PANTHER" id="PTHR24369:SF212">
    <property type="entry name" value="LEUCINE-RICH REPEAT-CONTAINING PROTEIN 4B-LIKE"/>
    <property type="match status" value="1"/>
</dbReference>
<comment type="caution">
    <text evidence="4">The sequence shown here is derived from an EMBL/GenBank/DDBJ whole genome shotgun (WGS) entry which is preliminary data.</text>
</comment>
<evidence type="ECO:0000256" key="3">
    <source>
        <dbReference type="SAM" id="Phobius"/>
    </source>
</evidence>
<reference evidence="4" key="2">
    <citation type="journal article" date="2023" name="Commun. Biol.">
        <title>Intrasexual cuticular hydrocarbon dimorphism in a wasp sheds light on hydrocarbon biosynthesis genes in Hymenoptera.</title>
        <authorList>
            <person name="Moris V.C."/>
            <person name="Podsiadlowski L."/>
            <person name="Martin S."/>
            <person name="Oeyen J.P."/>
            <person name="Donath A."/>
            <person name="Petersen M."/>
            <person name="Wilbrandt J."/>
            <person name="Misof B."/>
            <person name="Liedtke D."/>
            <person name="Thamm M."/>
            <person name="Scheiner R."/>
            <person name="Schmitt T."/>
            <person name="Niehuis O."/>
        </authorList>
    </citation>
    <scope>NUCLEOTIDE SEQUENCE</scope>
    <source>
        <strain evidence="4">GBR_01_08_01A</strain>
    </source>
</reference>
<dbReference type="Gene3D" id="3.80.10.10">
    <property type="entry name" value="Ribonuclease Inhibitor"/>
    <property type="match status" value="1"/>
</dbReference>
<dbReference type="InterPro" id="IPR032675">
    <property type="entry name" value="LRR_dom_sf"/>
</dbReference>
<reference evidence="4" key="1">
    <citation type="submission" date="2021-08" db="EMBL/GenBank/DDBJ databases">
        <authorList>
            <person name="Misof B."/>
            <person name="Oliver O."/>
            <person name="Podsiadlowski L."/>
            <person name="Donath A."/>
            <person name="Peters R."/>
            <person name="Mayer C."/>
            <person name="Rust J."/>
            <person name="Gunkel S."/>
            <person name="Lesny P."/>
            <person name="Martin S."/>
            <person name="Oeyen J.P."/>
            <person name="Petersen M."/>
            <person name="Panagiotis P."/>
            <person name="Wilbrandt J."/>
            <person name="Tanja T."/>
        </authorList>
    </citation>
    <scope>NUCLEOTIDE SEQUENCE</scope>
    <source>
        <strain evidence="4">GBR_01_08_01A</strain>
        <tissue evidence="4">Thorax + abdomen</tissue>
    </source>
</reference>
<protein>
    <submittedName>
        <fullName evidence="4">Uncharacterized protein</fullName>
    </submittedName>
</protein>
<keyword evidence="2" id="KW-0677">Repeat</keyword>
<dbReference type="InterPro" id="IPR001611">
    <property type="entry name" value="Leu-rich_rpt"/>
</dbReference>
<dbReference type="SUPFAM" id="SSF52058">
    <property type="entry name" value="L domain-like"/>
    <property type="match status" value="1"/>
</dbReference>
<dbReference type="InterPro" id="IPR050541">
    <property type="entry name" value="LRR_TM_domain-containing"/>
</dbReference>
<feature type="transmembrane region" description="Helical" evidence="3">
    <location>
        <begin position="7"/>
        <end position="28"/>
    </location>
</feature>
<evidence type="ECO:0000313" key="5">
    <source>
        <dbReference type="Proteomes" id="UP001258017"/>
    </source>
</evidence>
<evidence type="ECO:0000313" key="4">
    <source>
        <dbReference type="EMBL" id="KAK2580697.1"/>
    </source>
</evidence>
<dbReference type="Pfam" id="PF13855">
    <property type="entry name" value="LRR_8"/>
    <property type="match status" value="1"/>
</dbReference>
<keyword evidence="3" id="KW-1133">Transmembrane helix</keyword>
<name>A0AAD9VNX9_9HYME</name>
<dbReference type="PRINTS" id="PR00019">
    <property type="entry name" value="LEURICHRPT"/>
</dbReference>
<dbReference type="PROSITE" id="PS51450">
    <property type="entry name" value="LRR"/>
    <property type="match status" value="1"/>
</dbReference>
<dbReference type="PANTHER" id="PTHR24369">
    <property type="entry name" value="ANTIGEN BSP, PUTATIVE-RELATED"/>
    <property type="match status" value="1"/>
</dbReference>
<dbReference type="Proteomes" id="UP001258017">
    <property type="component" value="Unassembled WGS sequence"/>
</dbReference>
<dbReference type="Pfam" id="PF00560">
    <property type="entry name" value="LRR_1"/>
    <property type="match status" value="1"/>
</dbReference>
<proteinExistence type="predicted"/>